<name>A0AAW6T3B5_9MICO</name>
<dbReference type="InterPro" id="IPR013549">
    <property type="entry name" value="DUF1731"/>
</dbReference>
<dbReference type="Pfam" id="PF08338">
    <property type="entry name" value="DUF1731"/>
    <property type="match status" value="1"/>
</dbReference>
<organism evidence="4 5">
    <name type="scientific">Ruicaihuangia caeni</name>
    <dbReference type="NCBI Taxonomy" id="3042517"/>
    <lineage>
        <taxon>Bacteria</taxon>
        <taxon>Bacillati</taxon>
        <taxon>Actinomycetota</taxon>
        <taxon>Actinomycetes</taxon>
        <taxon>Micrococcales</taxon>
        <taxon>Microbacteriaceae</taxon>
        <taxon>Ruicaihuangia</taxon>
    </lineage>
</organism>
<dbReference type="NCBIfam" id="TIGR01777">
    <property type="entry name" value="yfcH"/>
    <property type="match status" value="1"/>
</dbReference>
<comment type="caution">
    <text evidence="4">The sequence shown here is derived from an EMBL/GenBank/DDBJ whole genome shotgun (WGS) entry which is preliminary data.</text>
</comment>
<accession>A0AAW6T3B5</accession>
<comment type="similarity">
    <text evidence="1">Belongs to the NAD(P)-dependent epimerase/dehydratase family. SDR39U1 subfamily.</text>
</comment>
<dbReference type="InterPro" id="IPR036291">
    <property type="entry name" value="NAD(P)-bd_dom_sf"/>
</dbReference>
<feature type="domain" description="NAD-dependent epimerase/dehydratase" evidence="2">
    <location>
        <begin position="6"/>
        <end position="214"/>
    </location>
</feature>
<dbReference type="PANTHER" id="PTHR11092:SF0">
    <property type="entry name" value="EPIMERASE FAMILY PROTEIN SDR39U1"/>
    <property type="match status" value="1"/>
</dbReference>
<dbReference type="SUPFAM" id="SSF51735">
    <property type="entry name" value="NAD(P)-binding Rossmann-fold domains"/>
    <property type="match status" value="1"/>
</dbReference>
<dbReference type="Gene3D" id="3.40.50.720">
    <property type="entry name" value="NAD(P)-binding Rossmann-like Domain"/>
    <property type="match status" value="1"/>
</dbReference>
<evidence type="ECO:0000259" key="3">
    <source>
        <dbReference type="Pfam" id="PF08338"/>
    </source>
</evidence>
<evidence type="ECO:0000259" key="2">
    <source>
        <dbReference type="Pfam" id="PF01370"/>
    </source>
</evidence>
<keyword evidence="5" id="KW-1185">Reference proteome</keyword>
<dbReference type="PANTHER" id="PTHR11092">
    <property type="entry name" value="SUGAR NUCLEOTIDE EPIMERASE RELATED"/>
    <property type="match status" value="1"/>
</dbReference>
<dbReference type="Proteomes" id="UP001321506">
    <property type="component" value="Unassembled WGS sequence"/>
</dbReference>
<dbReference type="AlphaFoldDB" id="A0AAW6T3B5"/>
<dbReference type="RefSeq" id="WP_281488045.1">
    <property type="nucleotide sequence ID" value="NZ_JASATX010000001.1"/>
</dbReference>
<dbReference type="EMBL" id="JASATX010000001">
    <property type="protein sequence ID" value="MDI2098301.1"/>
    <property type="molecule type" value="Genomic_DNA"/>
</dbReference>
<sequence length="298" mass="31731">MVGSRVVVAGASGLIGRALVRSLQLDGVEVVRLVRRPSRGSDEVEWLTRGTPLDPQALEGAKAVVVLNGASVGRMPWTPKYRDALRQSRLQAVGAVVDALRSLGTDAPALLSGSAVGYYGSAPGRLLTESAPAGDTFLARLCVEWEAEAMRAAESTRVALLRTSPVLHREGVLKPLITLTRLGLGGPIGRGTQYWPWISLRDEVNAIRHVIEREIEGPVNLAAPTAATANDIGRALARRMHRPFLVPAPAWAMRLVLGRDAVDSLLTSDARVEPGVLTGSGFRFAHHTVEEAVASALA</sequence>
<protein>
    <submittedName>
        <fullName evidence="4">TIGR01777 family oxidoreductase</fullName>
    </submittedName>
</protein>
<evidence type="ECO:0000313" key="4">
    <source>
        <dbReference type="EMBL" id="MDI2098301.1"/>
    </source>
</evidence>
<evidence type="ECO:0000256" key="1">
    <source>
        <dbReference type="ARBA" id="ARBA00009353"/>
    </source>
</evidence>
<reference evidence="4 5" key="1">
    <citation type="submission" date="2023-04" db="EMBL/GenBank/DDBJ databases">
        <title>Klugiella caeni sp. nov. isolated from the sludge of biochemical tank.</title>
        <authorList>
            <person name="Geng K."/>
        </authorList>
    </citation>
    <scope>NUCLEOTIDE SEQUENCE [LARGE SCALE GENOMIC DNA]</scope>
    <source>
        <strain evidence="4 5">YN-L-19</strain>
    </source>
</reference>
<proteinExistence type="inferred from homology"/>
<dbReference type="InterPro" id="IPR010099">
    <property type="entry name" value="SDR39U1"/>
</dbReference>
<feature type="domain" description="DUF1731" evidence="3">
    <location>
        <begin position="248"/>
        <end position="295"/>
    </location>
</feature>
<evidence type="ECO:0000313" key="5">
    <source>
        <dbReference type="Proteomes" id="UP001321506"/>
    </source>
</evidence>
<gene>
    <name evidence="4" type="ORF">QF206_04885</name>
</gene>
<dbReference type="InterPro" id="IPR001509">
    <property type="entry name" value="Epimerase_deHydtase"/>
</dbReference>
<dbReference type="Pfam" id="PF01370">
    <property type="entry name" value="Epimerase"/>
    <property type="match status" value="1"/>
</dbReference>